<evidence type="ECO:0000256" key="2">
    <source>
        <dbReference type="ARBA" id="ARBA00008926"/>
    </source>
</evidence>
<evidence type="ECO:0000313" key="12">
    <source>
        <dbReference type="EMBL" id="KAE9019286.1"/>
    </source>
</evidence>
<keyword evidence="4" id="KW-0509">mRNA transport</keyword>
<feature type="compositionally biased region" description="Low complexity" evidence="9">
    <location>
        <begin position="338"/>
        <end position="350"/>
    </location>
</feature>
<dbReference type="EMBL" id="QXGB01000281">
    <property type="protein sequence ID" value="KAE9221285.1"/>
    <property type="molecule type" value="Genomic_DNA"/>
</dbReference>
<accession>A0A6A3FB03</accession>
<dbReference type="InterPro" id="IPR037665">
    <property type="entry name" value="Nucleoporin_S59-like"/>
</dbReference>
<dbReference type="EMBL" id="QXFX01000171">
    <property type="protein sequence ID" value="KAE9127658.1"/>
    <property type="molecule type" value="Genomic_DNA"/>
</dbReference>
<comment type="subcellular location">
    <subcellularLocation>
        <location evidence="1">Nucleus</location>
        <location evidence="1">Nuclear pore complex</location>
    </subcellularLocation>
</comment>
<evidence type="ECO:0000313" key="24">
    <source>
        <dbReference type="Proteomes" id="UP000440367"/>
    </source>
</evidence>
<dbReference type="AlphaFoldDB" id="A0A6A3FB03"/>
<evidence type="ECO:0000313" key="25">
    <source>
        <dbReference type="Proteomes" id="UP000440732"/>
    </source>
</evidence>
<evidence type="ECO:0000313" key="19">
    <source>
        <dbReference type="EMBL" id="KAE9328684.1"/>
    </source>
</evidence>
<dbReference type="GO" id="GO:0003723">
    <property type="term" value="F:RNA binding"/>
    <property type="evidence" value="ECO:0007669"/>
    <property type="project" value="TreeGrafter"/>
</dbReference>
<evidence type="ECO:0000313" key="22">
    <source>
        <dbReference type="Proteomes" id="UP000433483"/>
    </source>
</evidence>
<dbReference type="GO" id="GO:0034398">
    <property type="term" value="P:telomere tethering at nuclear periphery"/>
    <property type="evidence" value="ECO:0007669"/>
    <property type="project" value="TreeGrafter"/>
</dbReference>
<keyword evidence="8" id="KW-0539">Nucleus</keyword>
<comment type="caution">
    <text evidence="11">The sequence shown here is derived from an EMBL/GenBank/DDBJ whole genome shotgun (WGS) entry which is preliminary data.</text>
</comment>
<dbReference type="GO" id="GO:0006606">
    <property type="term" value="P:protein import into nucleus"/>
    <property type="evidence" value="ECO:0007669"/>
    <property type="project" value="TreeGrafter"/>
</dbReference>
<evidence type="ECO:0000256" key="4">
    <source>
        <dbReference type="ARBA" id="ARBA00022816"/>
    </source>
</evidence>
<comment type="similarity">
    <text evidence="2">Belongs to the nucleoporin GLFG family.</text>
</comment>
<evidence type="ECO:0000313" key="11">
    <source>
        <dbReference type="EMBL" id="KAE8942462.1"/>
    </source>
</evidence>
<protein>
    <recommendedName>
        <fullName evidence="10">Peptidase S59 domain-containing protein</fullName>
    </recommendedName>
</protein>
<dbReference type="Proteomes" id="UP000476176">
    <property type="component" value="Unassembled WGS sequence"/>
</dbReference>
<dbReference type="Gene3D" id="3.30.1610.10">
    <property type="entry name" value="Peptidase S59, nucleoporin"/>
    <property type="match status" value="1"/>
</dbReference>
<dbReference type="Proteomes" id="UP000440732">
    <property type="component" value="Unassembled WGS sequence"/>
</dbReference>
<evidence type="ECO:0000313" key="30">
    <source>
        <dbReference type="Proteomes" id="UP000488956"/>
    </source>
</evidence>
<dbReference type="GO" id="GO:0008139">
    <property type="term" value="F:nuclear localization sequence binding"/>
    <property type="evidence" value="ECO:0007669"/>
    <property type="project" value="TreeGrafter"/>
</dbReference>
<evidence type="ECO:0000313" key="28">
    <source>
        <dbReference type="Proteomes" id="UP000476176"/>
    </source>
</evidence>
<dbReference type="PANTHER" id="PTHR23198:SF6">
    <property type="entry name" value="NUCLEAR PORE COMPLEX PROTEIN NUP98-NUP96"/>
    <property type="match status" value="1"/>
</dbReference>
<organism evidence="11 21">
    <name type="scientific">Phytophthora fragariae</name>
    <dbReference type="NCBI Taxonomy" id="53985"/>
    <lineage>
        <taxon>Eukaryota</taxon>
        <taxon>Sar</taxon>
        <taxon>Stramenopiles</taxon>
        <taxon>Oomycota</taxon>
        <taxon>Peronosporomycetes</taxon>
        <taxon>Peronosporales</taxon>
        <taxon>Peronosporaceae</taxon>
        <taxon>Phytophthora</taxon>
    </lineage>
</organism>
<evidence type="ECO:0000313" key="13">
    <source>
        <dbReference type="EMBL" id="KAE9127248.1"/>
    </source>
</evidence>
<name>A0A6A3FB03_9STRA</name>
<dbReference type="GO" id="GO:0006405">
    <property type="term" value="P:RNA export from nucleus"/>
    <property type="evidence" value="ECO:0007669"/>
    <property type="project" value="TreeGrafter"/>
</dbReference>
<sequence length="768" mass="79389">MSLFGSSGNGGGFSFGASSFGAHASSVGFGPSGSNTGGFGFGPVSSGAFVSFADADDASEPFGRVESTLECFVRNGRGATMSRWTPPPPPARPLFQSSQPTHGFHSSGSNSKHDFPAFGYSSQPQSKSLFGSSAATVSGGGFALGSTTNASTSSSFGFGSATSGFGGKSTSSFGSSGSNGVGSGFGGSGVVFGSSGNTGKPPLAPSSNLFATSTSSFSKKSTSNPFATKPANPFATSTTSPFRESKAFSFGDSMAKQSGTSTGNPFAVKNASSSTSNPFAMKQTLGSTSNPFAVKQAPSSNANPFAAPFLSSSSANPLAARVSPNATVNPFSAATVDSSTSNKNGTNGSSPVWPPGKTSWSSSSNAGSASMKFKSGLRPAFYPSASCWSTSTKELTSTQPAAITSVDWTGWEKSNAERTISVGEATQASTTEFSAQSEGLVASPDTNPYGSGSFGAGLVEQKVKEAIAIPPSSIELKILDAGSLFASPAPTSRQQPSARFAAKLGLARQPLQAVQPRFSSRRAPTMASTSRSKLPQADPFRFSSSFSRLAILKRAVRIHVNPSAMPVKSDSSSPGKTEPVHSAHESVGAASLAKSDVKSDNEPEPATVRHESDEDDNQVEKYASPSACPVLLSDKYFTEPSVSDLQQLTEEELARVENFVIGRHGCGKISFVGATDLRGLQLDDLVVFTDREVVVYPDEDAKPDVGCALNKPAIVYLQGISAEVNELQEDFLKRLESHTQALGATFLGYDEDSQAGNGGVWSFRVKHF</sequence>
<keyword evidence="3" id="KW-0813">Transport</keyword>
<evidence type="ECO:0000256" key="7">
    <source>
        <dbReference type="ARBA" id="ARBA00023132"/>
    </source>
</evidence>
<feature type="compositionally biased region" description="Basic and acidic residues" evidence="9">
    <location>
        <begin position="595"/>
        <end position="612"/>
    </location>
</feature>
<dbReference type="Proteomes" id="UP000440367">
    <property type="component" value="Unassembled WGS sequence"/>
</dbReference>
<dbReference type="GO" id="GO:0044614">
    <property type="term" value="C:nuclear pore cytoplasmic filaments"/>
    <property type="evidence" value="ECO:0007669"/>
    <property type="project" value="TreeGrafter"/>
</dbReference>
<dbReference type="SUPFAM" id="SSF82215">
    <property type="entry name" value="C-terminal autoproteolytic domain of nucleoporin nup98"/>
    <property type="match status" value="1"/>
</dbReference>
<evidence type="ECO:0000313" key="16">
    <source>
        <dbReference type="EMBL" id="KAE9221285.1"/>
    </source>
</evidence>
<evidence type="ECO:0000313" key="27">
    <source>
        <dbReference type="Proteomes" id="UP000460718"/>
    </source>
</evidence>
<evidence type="ECO:0000313" key="29">
    <source>
        <dbReference type="Proteomes" id="UP000486351"/>
    </source>
</evidence>
<dbReference type="Proteomes" id="UP000460718">
    <property type="component" value="Unassembled WGS sequence"/>
</dbReference>
<evidence type="ECO:0000313" key="20">
    <source>
        <dbReference type="EMBL" id="KAE9350515.1"/>
    </source>
</evidence>
<dbReference type="PANTHER" id="PTHR23198">
    <property type="entry name" value="NUCLEOPORIN"/>
    <property type="match status" value="1"/>
</dbReference>
<dbReference type="Proteomes" id="UP000488956">
    <property type="component" value="Unassembled WGS sequence"/>
</dbReference>
<evidence type="ECO:0000313" key="15">
    <source>
        <dbReference type="EMBL" id="KAE9150788.1"/>
    </source>
</evidence>
<dbReference type="GO" id="GO:0000973">
    <property type="term" value="P:post-transcriptional tethering of RNA polymerase II gene DNA at nuclear periphery"/>
    <property type="evidence" value="ECO:0007669"/>
    <property type="project" value="TreeGrafter"/>
</dbReference>
<dbReference type="Proteomes" id="UP000437068">
    <property type="component" value="Unassembled WGS sequence"/>
</dbReference>
<evidence type="ECO:0000313" key="17">
    <source>
        <dbReference type="EMBL" id="KAE9242591.1"/>
    </source>
</evidence>
<evidence type="ECO:0000313" key="18">
    <source>
        <dbReference type="EMBL" id="KAE9243960.1"/>
    </source>
</evidence>
<dbReference type="EMBL" id="QXGC01000265">
    <property type="protein sequence ID" value="KAE9242591.1"/>
    <property type="molecule type" value="Genomic_DNA"/>
</dbReference>
<dbReference type="Proteomes" id="UP000433483">
    <property type="component" value="Unassembled WGS sequence"/>
</dbReference>
<dbReference type="EMBL" id="QXFW01000240">
    <property type="protein sequence ID" value="KAE9019286.1"/>
    <property type="molecule type" value="Genomic_DNA"/>
</dbReference>
<evidence type="ECO:0000313" key="23">
    <source>
        <dbReference type="Proteomes" id="UP000437068"/>
    </source>
</evidence>
<reference evidence="21 22" key="1">
    <citation type="submission" date="2018-08" db="EMBL/GenBank/DDBJ databases">
        <title>Genomic investigation of the strawberry pathogen Phytophthora fragariae indicates pathogenicity is determined by transcriptional variation in three key races.</title>
        <authorList>
            <person name="Adams T.M."/>
            <person name="Armitage A.D."/>
            <person name="Sobczyk M.K."/>
            <person name="Bates H.J."/>
            <person name="Dunwell J.M."/>
            <person name="Nellist C.F."/>
            <person name="Harrison R.J."/>
        </authorList>
    </citation>
    <scope>NUCLEOTIDE SEQUENCE [LARGE SCALE GENOMIC DNA]</scope>
    <source>
        <strain evidence="19 23">A4</strain>
        <strain evidence="18 24">BC-1</strain>
        <strain evidence="17 28">BC-23</strain>
        <strain evidence="16 22">NOV-27</strain>
        <strain evidence="15 25">NOV-5</strain>
        <strain evidence="13 26">NOV-71</strain>
        <strain evidence="20 29">NOV-77</strain>
        <strain evidence="11 21">NOV-9</strain>
        <strain evidence="14 30">ONT-3</strain>
        <strain evidence="12 27">SCRP245</strain>
    </source>
</reference>
<dbReference type="EMBL" id="QXGE01000030">
    <property type="protein sequence ID" value="KAE9328684.1"/>
    <property type="molecule type" value="Genomic_DNA"/>
</dbReference>
<evidence type="ECO:0000256" key="8">
    <source>
        <dbReference type="ARBA" id="ARBA00023242"/>
    </source>
</evidence>
<evidence type="ECO:0000256" key="3">
    <source>
        <dbReference type="ARBA" id="ARBA00022448"/>
    </source>
</evidence>
<proteinExistence type="inferred from homology"/>
<dbReference type="Proteomes" id="UP000441208">
    <property type="component" value="Unassembled WGS sequence"/>
</dbReference>
<keyword evidence="7" id="KW-0906">Nuclear pore complex</keyword>
<dbReference type="EMBL" id="QXGA01000174">
    <property type="protein sequence ID" value="KAE9150788.1"/>
    <property type="molecule type" value="Genomic_DNA"/>
</dbReference>
<dbReference type="EMBL" id="QXFY01000252">
    <property type="protein sequence ID" value="KAE9350515.1"/>
    <property type="molecule type" value="Genomic_DNA"/>
</dbReference>
<dbReference type="Proteomes" id="UP000486351">
    <property type="component" value="Unassembled WGS sequence"/>
</dbReference>
<dbReference type="OrthoDB" id="128574at2759"/>
<evidence type="ECO:0000256" key="9">
    <source>
        <dbReference type="SAM" id="MobiDB-lite"/>
    </source>
</evidence>
<feature type="region of interest" description="Disordered" evidence="9">
    <location>
        <begin position="334"/>
        <end position="365"/>
    </location>
</feature>
<dbReference type="Pfam" id="PF04096">
    <property type="entry name" value="Nucleoporin2"/>
    <property type="match status" value="1"/>
</dbReference>
<evidence type="ECO:0000313" key="21">
    <source>
        <dbReference type="Proteomes" id="UP000429523"/>
    </source>
</evidence>
<dbReference type="GO" id="GO:0051028">
    <property type="term" value="P:mRNA transport"/>
    <property type="evidence" value="ECO:0007669"/>
    <property type="project" value="UniProtKB-KW"/>
</dbReference>
<evidence type="ECO:0000256" key="6">
    <source>
        <dbReference type="ARBA" id="ARBA00023010"/>
    </source>
</evidence>
<dbReference type="PROSITE" id="PS51434">
    <property type="entry name" value="NUP_C"/>
    <property type="match status" value="1"/>
</dbReference>
<dbReference type="Proteomes" id="UP000429523">
    <property type="component" value="Unassembled WGS sequence"/>
</dbReference>
<feature type="region of interest" description="Disordered" evidence="9">
    <location>
        <begin position="513"/>
        <end position="537"/>
    </location>
</feature>
<evidence type="ECO:0000313" key="14">
    <source>
        <dbReference type="EMBL" id="KAE9127658.1"/>
    </source>
</evidence>
<keyword evidence="6" id="KW-0811">Translocation</keyword>
<dbReference type="EMBL" id="QXFZ01000202">
    <property type="protein sequence ID" value="KAE9127248.1"/>
    <property type="molecule type" value="Genomic_DNA"/>
</dbReference>
<evidence type="ECO:0000256" key="1">
    <source>
        <dbReference type="ARBA" id="ARBA00004567"/>
    </source>
</evidence>
<dbReference type="InterPro" id="IPR036903">
    <property type="entry name" value="Nup98_auto-Pept-S59_dom_sf"/>
</dbReference>
<keyword evidence="5" id="KW-0653">Protein transport</keyword>
<evidence type="ECO:0000259" key="10">
    <source>
        <dbReference type="PROSITE" id="PS51434"/>
    </source>
</evidence>
<feature type="region of interest" description="Disordered" evidence="9">
    <location>
        <begin position="253"/>
        <end position="284"/>
    </location>
</feature>
<dbReference type="InterPro" id="IPR007230">
    <property type="entry name" value="Nup98_auto-Pept-S59_dom"/>
</dbReference>
<keyword evidence="22" id="KW-1185">Reference proteome</keyword>
<dbReference type="GO" id="GO:0017056">
    <property type="term" value="F:structural constituent of nuclear pore"/>
    <property type="evidence" value="ECO:0007669"/>
    <property type="project" value="InterPro"/>
</dbReference>
<gene>
    <name evidence="19" type="ORF">PF001_g1280</name>
    <name evidence="18" type="ORF">PF002_g8010</name>
    <name evidence="17" type="ORF">PF004_g6544</name>
    <name evidence="16" type="ORF">PF005_g7161</name>
    <name evidence="15" type="ORF">PF006_g4859</name>
    <name evidence="13" type="ORF">PF007_g5680</name>
    <name evidence="20" type="ORF">PF008_g6398</name>
    <name evidence="11" type="ORF">PF009_g7795</name>
    <name evidence="14" type="ORF">PF010_g4800</name>
    <name evidence="12" type="ORF">PF011_g5897</name>
</gene>
<dbReference type="EMBL" id="QXGD01000306">
    <property type="protein sequence ID" value="KAE9243960.1"/>
    <property type="molecule type" value="Genomic_DNA"/>
</dbReference>
<evidence type="ECO:0000256" key="5">
    <source>
        <dbReference type="ARBA" id="ARBA00022927"/>
    </source>
</evidence>
<feature type="region of interest" description="Disordered" evidence="9">
    <location>
        <begin position="221"/>
        <end position="240"/>
    </location>
</feature>
<feature type="compositionally biased region" description="Polar residues" evidence="9">
    <location>
        <begin position="255"/>
        <end position="284"/>
    </location>
</feature>
<feature type="region of interest" description="Disordered" evidence="9">
    <location>
        <begin position="563"/>
        <end position="621"/>
    </location>
</feature>
<feature type="domain" description="Peptidase S59" evidence="10">
    <location>
        <begin position="633"/>
        <end position="768"/>
    </location>
</feature>
<evidence type="ECO:0000313" key="26">
    <source>
        <dbReference type="Proteomes" id="UP000441208"/>
    </source>
</evidence>
<dbReference type="EMBL" id="QXGF01000305">
    <property type="protein sequence ID" value="KAE8942462.1"/>
    <property type="molecule type" value="Genomic_DNA"/>
</dbReference>